<evidence type="ECO:0000256" key="13">
    <source>
        <dbReference type="SAM" id="Phobius"/>
    </source>
</evidence>
<name>A0A4R2GY25_9HYPH</name>
<gene>
    <name evidence="15" type="ORF">EV666_101197</name>
</gene>
<evidence type="ECO:0000256" key="4">
    <source>
        <dbReference type="ARBA" id="ARBA00022519"/>
    </source>
</evidence>
<keyword evidence="8" id="KW-0547">Nucleotide-binding</keyword>
<evidence type="ECO:0000256" key="8">
    <source>
        <dbReference type="ARBA" id="ARBA00022741"/>
    </source>
</evidence>
<dbReference type="UniPathway" id="UPA00232"/>
<dbReference type="InterPro" id="IPR050154">
    <property type="entry name" value="UbiB_kinase"/>
</dbReference>
<dbReference type="InterPro" id="IPR011009">
    <property type="entry name" value="Kinase-like_dom_sf"/>
</dbReference>
<feature type="domain" description="Protein kinase" evidence="14">
    <location>
        <begin position="125"/>
        <end position="460"/>
    </location>
</feature>
<protein>
    <submittedName>
        <fullName evidence="15">2-octaprenylphenol hydroxylase</fullName>
    </submittedName>
</protein>
<comment type="similarity">
    <text evidence="2">Belongs to the protein kinase superfamily. ADCK protein kinase family.</text>
</comment>
<evidence type="ECO:0000256" key="11">
    <source>
        <dbReference type="ARBA" id="ARBA00022989"/>
    </source>
</evidence>
<sequence length="539" mass="58994">MFSTLIYGVRLAGVGFVFAREGALALVDPAVLPPAGRLGLRLARLVERRGADASHGEGRLAAALTRLGPNWVKLGQFMATRPDVVGVRIARELERLQDRMPPFPTEEARAIIAQSLGRPFDQMFTEFSEPVGAASIAQVHMARLAPGARRQAGEAAGEMPGAETALVAVKVLRPGVRARFQRDLGAMRFAARAAEKLAPAARRLRPVEVVETLSRSVAIEMDLRLEAAALSEMAANTAGDPGFRTPRVEWSFTERDVMTSEWVDGIKLTDLAAVDAAGFDRKALAANIIQSFLRHALRDGFFHADMHPGNLFIDPRGELVAVDFGIMGRLGRKERRFLAEILYGFISRDYRRVAEVHFEAGYVPASHSVDDFAQAIRAIGEPIHNRRADEISMGRLLTLLFEVTGLFEMQTRPELVMLQKTMVVVEGVARSLDPHLDMWKTADPVVRAWITRNLGPAGRIEEIGRGAAALVARIGSLPETLERGERVLARLEKAATSTGFAINADSADRIGRAEGRGLRMATLALWVIAVLLAVLVWRM</sequence>
<dbReference type="PANTHER" id="PTHR10566:SF113">
    <property type="entry name" value="PROTEIN ACTIVITY OF BC1 COMPLEX KINASE 7, CHLOROPLASTIC"/>
    <property type="match status" value="1"/>
</dbReference>
<keyword evidence="11 13" id="KW-1133">Transmembrane helix</keyword>
<feature type="transmembrane region" description="Helical" evidence="13">
    <location>
        <begin position="518"/>
        <end position="537"/>
    </location>
</feature>
<evidence type="ECO:0000256" key="5">
    <source>
        <dbReference type="ARBA" id="ARBA00022679"/>
    </source>
</evidence>
<dbReference type="GO" id="GO:0004672">
    <property type="term" value="F:protein kinase activity"/>
    <property type="evidence" value="ECO:0007669"/>
    <property type="project" value="InterPro"/>
</dbReference>
<dbReference type="GO" id="GO:0006744">
    <property type="term" value="P:ubiquinone biosynthetic process"/>
    <property type="evidence" value="ECO:0007669"/>
    <property type="project" value="UniProtKB-UniPathway"/>
</dbReference>
<evidence type="ECO:0000256" key="12">
    <source>
        <dbReference type="ARBA" id="ARBA00023136"/>
    </source>
</evidence>
<dbReference type="InterPro" id="IPR010232">
    <property type="entry name" value="UbiB"/>
</dbReference>
<dbReference type="InterPro" id="IPR000719">
    <property type="entry name" value="Prot_kinase_dom"/>
</dbReference>
<dbReference type="PROSITE" id="PS50011">
    <property type="entry name" value="PROTEIN_KINASE_DOM"/>
    <property type="match status" value="1"/>
</dbReference>
<comment type="pathway">
    <text evidence="1">Cofactor biosynthesis; ubiquinone biosynthesis [regulation].</text>
</comment>
<keyword evidence="12 13" id="KW-0472">Membrane</keyword>
<evidence type="ECO:0000256" key="3">
    <source>
        <dbReference type="ARBA" id="ARBA00022475"/>
    </source>
</evidence>
<dbReference type="Pfam" id="PF03109">
    <property type="entry name" value="ABC1"/>
    <property type="match status" value="1"/>
</dbReference>
<keyword evidence="6" id="KW-0831">Ubiquinone biosynthesis</keyword>
<dbReference type="NCBIfam" id="TIGR01982">
    <property type="entry name" value="UbiB"/>
    <property type="match status" value="1"/>
</dbReference>
<keyword evidence="5" id="KW-0808">Transferase</keyword>
<keyword evidence="16" id="KW-1185">Reference proteome</keyword>
<dbReference type="SUPFAM" id="SSF56112">
    <property type="entry name" value="Protein kinase-like (PK-like)"/>
    <property type="match status" value="1"/>
</dbReference>
<proteinExistence type="inferred from homology"/>
<evidence type="ECO:0000313" key="16">
    <source>
        <dbReference type="Proteomes" id="UP000294881"/>
    </source>
</evidence>
<organism evidence="15 16">
    <name type="scientific">Camelimonas lactis</name>
    <dbReference type="NCBI Taxonomy" id="659006"/>
    <lineage>
        <taxon>Bacteria</taxon>
        <taxon>Pseudomonadati</taxon>
        <taxon>Pseudomonadota</taxon>
        <taxon>Alphaproteobacteria</taxon>
        <taxon>Hyphomicrobiales</taxon>
        <taxon>Chelatococcaceae</taxon>
        <taxon>Camelimonas</taxon>
    </lineage>
</organism>
<accession>A0A4R2GY25</accession>
<keyword evidence="3" id="KW-1003">Cell membrane</keyword>
<evidence type="ECO:0000256" key="2">
    <source>
        <dbReference type="ARBA" id="ARBA00009670"/>
    </source>
</evidence>
<dbReference type="PANTHER" id="PTHR10566">
    <property type="entry name" value="CHAPERONE-ACTIVITY OF BC1 COMPLEX CABC1 -RELATED"/>
    <property type="match status" value="1"/>
</dbReference>
<dbReference type="Proteomes" id="UP000294881">
    <property type="component" value="Unassembled WGS sequence"/>
</dbReference>
<evidence type="ECO:0000313" key="15">
    <source>
        <dbReference type="EMBL" id="TCO15947.1"/>
    </source>
</evidence>
<keyword evidence="7 13" id="KW-0812">Transmembrane</keyword>
<dbReference type="RefSeq" id="WP_132001664.1">
    <property type="nucleotide sequence ID" value="NZ_JBHUNN010000002.1"/>
</dbReference>
<dbReference type="GO" id="GO:0005524">
    <property type="term" value="F:ATP binding"/>
    <property type="evidence" value="ECO:0007669"/>
    <property type="project" value="UniProtKB-KW"/>
</dbReference>
<keyword evidence="9" id="KW-0418">Kinase</keyword>
<evidence type="ECO:0000259" key="14">
    <source>
        <dbReference type="PROSITE" id="PS50011"/>
    </source>
</evidence>
<evidence type="ECO:0000256" key="7">
    <source>
        <dbReference type="ARBA" id="ARBA00022692"/>
    </source>
</evidence>
<evidence type="ECO:0000256" key="10">
    <source>
        <dbReference type="ARBA" id="ARBA00022840"/>
    </source>
</evidence>
<evidence type="ECO:0000256" key="6">
    <source>
        <dbReference type="ARBA" id="ARBA00022688"/>
    </source>
</evidence>
<dbReference type="OrthoDB" id="9795390at2"/>
<comment type="caution">
    <text evidence="15">The sequence shown here is derived from an EMBL/GenBank/DDBJ whole genome shotgun (WGS) entry which is preliminary data.</text>
</comment>
<dbReference type="InterPro" id="IPR004147">
    <property type="entry name" value="ABC1_dom"/>
</dbReference>
<dbReference type="InterPro" id="IPR045308">
    <property type="entry name" value="UbiB_bact"/>
</dbReference>
<keyword evidence="4" id="KW-0997">Cell inner membrane</keyword>
<keyword evidence="10" id="KW-0067">ATP-binding</keyword>
<evidence type="ECO:0000256" key="9">
    <source>
        <dbReference type="ARBA" id="ARBA00022777"/>
    </source>
</evidence>
<dbReference type="EMBL" id="SLWL01000001">
    <property type="protein sequence ID" value="TCO15947.1"/>
    <property type="molecule type" value="Genomic_DNA"/>
</dbReference>
<dbReference type="AlphaFoldDB" id="A0A4R2GY25"/>
<evidence type="ECO:0000256" key="1">
    <source>
        <dbReference type="ARBA" id="ARBA00005020"/>
    </source>
</evidence>
<reference evidence="15 16" key="1">
    <citation type="submission" date="2019-03" db="EMBL/GenBank/DDBJ databases">
        <title>Genomic Encyclopedia of Type Strains, Phase IV (KMG-IV): sequencing the most valuable type-strain genomes for metagenomic binning, comparative biology and taxonomic classification.</title>
        <authorList>
            <person name="Goeker M."/>
        </authorList>
    </citation>
    <scope>NUCLEOTIDE SEQUENCE [LARGE SCALE GENOMIC DNA]</scope>
    <source>
        <strain evidence="15 16">DSM 22958</strain>
    </source>
</reference>
<dbReference type="CDD" id="cd13972">
    <property type="entry name" value="UbiB"/>
    <property type="match status" value="1"/>
</dbReference>